<sequence>MLYKSPLLIVFVLIHCVIQAQGIEKFGTLTENDKSFEVFEEDPDSPAVVLYERGEFFFITKDNRQFLVKEYHTKIKILKENGFPYGNISIPLLGTQDIHEDIIELKATTHNNGLKTELKEDKIYPSNSQAGVVEIKFTFPNIQVGSILEYKYVLISPFFSNLEGWLFQSTIPKLYSEFNASIPYNFDYNRTLIGDLELCSNEIKMEECFHAMGNTYIFLCENLQYAMENIPAFDTSNEYMLGAANYISRLEFELSRVKGKSKKYKYSTSWEDVDYQFKTDKSLGKQLRYKGFFGRKIPNHLLKEKNQLIKAKNIYNFVRDHYTWNGGYGIYGQSKLKEAFDDQKGNVAEINMSLINLLNAADIKVNLMLTSTRNMGLPKKTYPTMSDFNYVLAKVEIDGQEYLLDATNKHHPFGILPFRALNHYGRVMDFKKGSYWQEIVPHSENKYHVRGLLEIDLETASSNCLMEITKSGHHAVDHFELKEKIEDEEYLNYLSQTMLQGVEVLSYTEQEKKTTEKSVTERINVQRDIQSTRDLIYLNPFAFQFFKGNPFLEENREYPIDFGYPQNFKYQINIKIPDGFKVLELPQKNFIKLGEDLANLRFYTADDNKQITLNFELSFAKSYFEKEDYGVLRELFKKAVEAQNNSLIVLKKA</sequence>
<protein>
    <submittedName>
        <fullName evidence="2">DUF3857 domain-containing protein</fullName>
    </submittedName>
</protein>
<evidence type="ECO:0000313" key="2">
    <source>
        <dbReference type="EMBL" id="NAS11960.1"/>
    </source>
</evidence>
<reference evidence="2 3" key="1">
    <citation type="submission" date="2020-01" db="EMBL/GenBank/DDBJ databases">
        <title>Bacteria diversity of Porities sp.</title>
        <authorList>
            <person name="Wang G."/>
        </authorList>
    </citation>
    <scope>NUCLEOTIDE SEQUENCE [LARGE SCALE GENOMIC DNA]</scope>
    <source>
        <strain evidence="2 3">R33</strain>
    </source>
</reference>
<dbReference type="RefSeq" id="WP_161434994.1">
    <property type="nucleotide sequence ID" value="NZ_WXYO01000003.1"/>
</dbReference>
<dbReference type="InterPro" id="IPR024618">
    <property type="entry name" value="DUF3857"/>
</dbReference>
<comment type="caution">
    <text evidence="2">The sequence shown here is derived from an EMBL/GenBank/DDBJ whole genome shotgun (WGS) entry which is preliminary data.</text>
</comment>
<dbReference type="Proteomes" id="UP000475249">
    <property type="component" value="Unassembled WGS sequence"/>
</dbReference>
<accession>A0A6L9EB78</accession>
<gene>
    <name evidence="2" type="ORF">GTQ38_08110</name>
</gene>
<evidence type="ECO:0000259" key="1">
    <source>
        <dbReference type="Pfam" id="PF12969"/>
    </source>
</evidence>
<organism evidence="2 3">
    <name type="scientific">Poritiphilus flavus</name>
    <dbReference type="NCBI Taxonomy" id="2697053"/>
    <lineage>
        <taxon>Bacteria</taxon>
        <taxon>Pseudomonadati</taxon>
        <taxon>Bacteroidota</taxon>
        <taxon>Flavobacteriia</taxon>
        <taxon>Flavobacteriales</taxon>
        <taxon>Flavobacteriaceae</taxon>
        <taxon>Poritiphilus</taxon>
    </lineage>
</organism>
<evidence type="ECO:0000313" key="3">
    <source>
        <dbReference type="Proteomes" id="UP000475249"/>
    </source>
</evidence>
<dbReference type="EMBL" id="WXYO01000003">
    <property type="protein sequence ID" value="NAS11960.1"/>
    <property type="molecule type" value="Genomic_DNA"/>
</dbReference>
<dbReference type="Gene3D" id="2.60.120.1130">
    <property type="match status" value="1"/>
</dbReference>
<dbReference type="Gene3D" id="3.10.620.30">
    <property type="match status" value="1"/>
</dbReference>
<name>A0A6L9EB78_9FLAO</name>
<dbReference type="AlphaFoldDB" id="A0A6L9EB78"/>
<keyword evidence="3" id="KW-1185">Reference proteome</keyword>
<dbReference type="Gene3D" id="2.60.40.3140">
    <property type="match status" value="1"/>
</dbReference>
<proteinExistence type="predicted"/>
<feature type="domain" description="DUF3857" evidence="1">
    <location>
        <begin position="69"/>
        <end position="184"/>
    </location>
</feature>
<dbReference type="Pfam" id="PF12969">
    <property type="entry name" value="DUF3857"/>
    <property type="match status" value="1"/>
</dbReference>